<keyword evidence="2" id="KW-1185">Reference proteome</keyword>
<dbReference type="EMBL" id="JACJVN010000031">
    <property type="protein sequence ID" value="MBB6677394.1"/>
    <property type="molecule type" value="Genomic_DNA"/>
</dbReference>
<accession>A0A841T7U7</accession>
<dbReference type="RefSeq" id="WP_185178673.1">
    <property type="nucleotide sequence ID" value="NZ_CBCSEP010000003.1"/>
</dbReference>
<comment type="caution">
    <text evidence="1">The sequence shown here is derived from an EMBL/GenBank/DDBJ whole genome shotgun (WGS) entry which is preliminary data.</text>
</comment>
<dbReference type="InterPro" id="IPR029063">
    <property type="entry name" value="SAM-dependent_MTases_sf"/>
</dbReference>
<name>A0A841T7U7_9BACL</name>
<dbReference type="Gene3D" id="3.40.50.720">
    <property type="entry name" value="NAD(P)-binding Rossmann-like Domain"/>
    <property type="match status" value="1"/>
</dbReference>
<organism evidence="1 2">
    <name type="scientific">Cohnella lubricantis</name>
    <dbReference type="NCBI Taxonomy" id="2163172"/>
    <lineage>
        <taxon>Bacteria</taxon>
        <taxon>Bacillati</taxon>
        <taxon>Bacillota</taxon>
        <taxon>Bacilli</taxon>
        <taxon>Bacillales</taxon>
        <taxon>Paenibacillaceae</taxon>
        <taxon>Cohnella</taxon>
    </lineage>
</organism>
<dbReference type="AlphaFoldDB" id="A0A841T7U7"/>
<evidence type="ECO:0000313" key="2">
    <source>
        <dbReference type="Proteomes" id="UP000574133"/>
    </source>
</evidence>
<sequence>MSRLKTLNKTISQMLDNIGELVASGKLDGKEVILFGVVRELHHIVHFLTSKGIKIAAFIDNSPRKIGKAYAGIGVYSPESYLNPKKSNVAILICSAMYQQEQSIQIRSLGYVKNIDYFTAYKFKKPKTPLFLREIQSLKRIVSGYYIYKRIMNGLPKNATMLLCPYAGSGDAYLIGMYLKNYIKKENIDHYIIVANGNLVKKVVKLFSFENVVVINPSQKDKLLAAYQFLNSEKMKVKPLLFWDWRVKRNINVNRDILPLSFKDDFKYGVFELDESVVASSPIFNENEREVDAFFDKYGLIKGKTVILAPYMGAYNGMLISYQMWEQIVNGLKSKGYSVCTNSIGVEEPPIQGTQAVFFPLDMSVPIMDAAGGFIGIRSGFCDVISSSTCNMVVIYESVTNVIPIHYFGLKHMGLNDNAIEFEYDGTDDEAFVSQVLSHF</sequence>
<dbReference type="Proteomes" id="UP000574133">
    <property type="component" value="Unassembled WGS sequence"/>
</dbReference>
<protein>
    <submittedName>
        <fullName evidence="1">Uncharacterized protein</fullName>
    </submittedName>
</protein>
<evidence type="ECO:0000313" key="1">
    <source>
        <dbReference type="EMBL" id="MBB6677394.1"/>
    </source>
</evidence>
<proteinExistence type="predicted"/>
<gene>
    <name evidence="1" type="ORF">H4Q31_08670</name>
</gene>
<dbReference type="SUPFAM" id="SSF53335">
    <property type="entry name" value="S-adenosyl-L-methionine-dependent methyltransferases"/>
    <property type="match status" value="1"/>
</dbReference>
<reference evidence="1 2" key="1">
    <citation type="submission" date="2020-08" db="EMBL/GenBank/DDBJ databases">
        <title>Cohnella phylogeny.</title>
        <authorList>
            <person name="Dunlap C."/>
        </authorList>
    </citation>
    <scope>NUCLEOTIDE SEQUENCE [LARGE SCALE GENOMIC DNA]</scope>
    <source>
        <strain evidence="1 2">DSM 103658</strain>
    </source>
</reference>